<evidence type="ECO:0000256" key="6">
    <source>
        <dbReference type="ARBA" id="ARBA00023157"/>
    </source>
</evidence>
<comment type="similarity">
    <text evidence="2">Belongs to the COX17 family.</text>
</comment>
<comment type="subcellular location">
    <subcellularLocation>
        <location evidence="1">Mitochondrion intermembrane space</location>
    </subcellularLocation>
</comment>
<keyword evidence="4 8" id="KW-0186">Copper</keyword>
<evidence type="ECO:0000256" key="2">
    <source>
        <dbReference type="ARBA" id="ARBA00009241"/>
    </source>
</evidence>
<dbReference type="InterPro" id="IPR009069">
    <property type="entry name" value="Cys_alpha_HP_mot_SF"/>
</dbReference>
<evidence type="ECO:0000256" key="8">
    <source>
        <dbReference type="PIRSR" id="PIRSR607745-1"/>
    </source>
</evidence>
<keyword evidence="7" id="KW-0143">Chaperone</keyword>
<dbReference type="Proteomes" id="UP000283530">
    <property type="component" value="Unassembled WGS sequence"/>
</dbReference>
<dbReference type="InterPro" id="IPR007745">
    <property type="entry name" value="Cyt_c_oxidase_Cu-chaperone"/>
</dbReference>
<feature type="binding site" evidence="8">
    <location>
        <position position="86"/>
    </location>
    <ligand>
        <name>Cu cation</name>
        <dbReference type="ChEBI" id="CHEBI:23378"/>
    </ligand>
</feature>
<evidence type="ECO:0000256" key="7">
    <source>
        <dbReference type="ARBA" id="ARBA00023186"/>
    </source>
</evidence>
<keyword evidence="3 8" id="KW-0479">Metal-binding</keyword>
<dbReference type="AlphaFoldDB" id="A0A3S3Q4Q1"/>
<proteinExistence type="inferred from homology"/>
<dbReference type="Gene3D" id="1.10.287.1130">
    <property type="entry name" value="CytochromE C oxidase copper chaperone"/>
    <property type="match status" value="1"/>
</dbReference>
<dbReference type="PANTHER" id="PTHR16719">
    <property type="entry name" value="CYTOCHROME C OXIDASE COPPER CHAPERONE"/>
    <property type="match status" value="1"/>
</dbReference>
<comment type="caution">
    <text evidence="9">The sequence shown here is derived from an EMBL/GenBank/DDBJ whole genome shotgun (WGS) entry which is preliminary data.</text>
</comment>
<keyword evidence="6" id="KW-1015">Disulfide bond</keyword>
<evidence type="ECO:0000313" key="10">
    <source>
        <dbReference type="Proteomes" id="UP000283530"/>
    </source>
</evidence>
<dbReference type="GO" id="GO:0005507">
    <property type="term" value="F:copper ion binding"/>
    <property type="evidence" value="ECO:0007669"/>
    <property type="project" value="InterPro"/>
</dbReference>
<dbReference type="SUPFAM" id="SSF47072">
    <property type="entry name" value="Cysteine alpha-hairpin motif"/>
    <property type="match status" value="1"/>
</dbReference>
<organism evidence="9 10">
    <name type="scientific">Cinnamomum micranthum f. kanehirae</name>
    <dbReference type="NCBI Taxonomy" id="337451"/>
    <lineage>
        <taxon>Eukaryota</taxon>
        <taxon>Viridiplantae</taxon>
        <taxon>Streptophyta</taxon>
        <taxon>Embryophyta</taxon>
        <taxon>Tracheophyta</taxon>
        <taxon>Spermatophyta</taxon>
        <taxon>Magnoliopsida</taxon>
        <taxon>Magnoliidae</taxon>
        <taxon>Laurales</taxon>
        <taxon>Lauraceae</taxon>
        <taxon>Cinnamomum</taxon>
    </lineage>
</organism>
<evidence type="ECO:0000256" key="4">
    <source>
        <dbReference type="ARBA" id="ARBA00023008"/>
    </source>
</evidence>
<protein>
    <submittedName>
        <fullName evidence="9">Cytochrome c oxidase copper chaperone 2</fullName>
    </submittedName>
</protein>
<evidence type="ECO:0000256" key="1">
    <source>
        <dbReference type="ARBA" id="ARBA00004569"/>
    </source>
</evidence>
<dbReference type="STRING" id="337451.A0A3S3Q4Q1"/>
<evidence type="ECO:0000256" key="3">
    <source>
        <dbReference type="ARBA" id="ARBA00022723"/>
    </source>
</evidence>
<reference evidence="9 10" key="1">
    <citation type="journal article" date="2019" name="Nat. Plants">
        <title>Stout camphor tree genome fills gaps in understanding of flowering plant genome evolution.</title>
        <authorList>
            <person name="Chaw S.M."/>
            <person name="Liu Y.C."/>
            <person name="Wu Y.W."/>
            <person name="Wang H.Y."/>
            <person name="Lin C.I."/>
            <person name="Wu C.S."/>
            <person name="Ke H.M."/>
            <person name="Chang L.Y."/>
            <person name="Hsu C.Y."/>
            <person name="Yang H.T."/>
            <person name="Sudianto E."/>
            <person name="Hsu M.H."/>
            <person name="Wu K.P."/>
            <person name="Wang L.N."/>
            <person name="Leebens-Mack J.H."/>
            <person name="Tsai I.J."/>
        </authorList>
    </citation>
    <scope>NUCLEOTIDE SEQUENCE [LARGE SCALE GENOMIC DNA]</scope>
    <source>
        <strain evidence="10">cv. Chaw 1501</strain>
        <tissue evidence="9">Young leaves</tissue>
    </source>
</reference>
<dbReference type="FunFam" id="1.10.287.1130:FF:000003">
    <property type="entry name" value="Cytochrome c oxidase copper chaperone"/>
    <property type="match status" value="1"/>
</dbReference>
<dbReference type="GO" id="GO:0005758">
    <property type="term" value="C:mitochondrial intermembrane space"/>
    <property type="evidence" value="ECO:0007669"/>
    <property type="project" value="UniProtKB-SubCell"/>
</dbReference>
<dbReference type="PROSITE" id="PS51808">
    <property type="entry name" value="CHCH"/>
    <property type="match status" value="1"/>
</dbReference>
<name>A0A3S3Q4Q1_9MAGN</name>
<dbReference type="Pfam" id="PF05051">
    <property type="entry name" value="COX17"/>
    <property type="match status" value="1"/>
</dbReference>
<feature type="binding site" evidence="8">
    <location>
        <position position="87"/>
    </location>
    <ligand>
        <name>Cu cation</name>
        <dbReference type="ChEBI" id="CHEBI:23378"/>
    </ligand>
</feature>
<keyword evidence="10" id="KW-1185">Reference proteome</keyword>
<accession>A0A3S3Q4Q1</accession>
<dbReference type="PANTHER" id="PTHR16719:SF0">
    <property type="entry name" value="CYTOCHROME C OXIDASE COPPER CHAPERONE"/>
    <property type="match status" value="1"/>
</dbReference>
<sequence>METALSDLIRPGFVTGLSIAYPDDLFTSFLPVLSPSLATGRGIRISESKVSSAFFTAITDFPRRALCQEMTTSATEASSKPKKKICCACPDTKRLRDECIVEHGEAACTKWIEAHLQCLRSEGFKV</sequence>
<evidence type="ECO:0000313" key="9">
    <source>
        <dbReference type="EMBL" id="RWR78695.1"/>
    </source>
</evidence>
<gene>
    <name evidence="9" type="ORF">CKAN_00723900</name>
</gene>
<dbReference type="GO" id="GO:0016531">
    <property type="term" value="F:copper chaperone activity"/>
    <property type="evidence" value="ECO:0007669"/>
    <property type="project" value="InterPro"/>
</dbReference>
<dbReference type="EMBL" id="QPKB01000003">
    <property type="protein sequence ID" value="RWR78695.1"/>
    <property type="molecule type" value="Genomic_DNA"/>
</dbReference>
<keyword evidence="5" id="KW-0496">Mitochondrion</keyword>
<dbReference type="OrthoDB" id="1915887at2759"/>
<evidence type="ECO:0000256" key="5">
    <source>
        <dbReference type="ARBA" id="ARBA00023128"/>
    </source>
</evidence>